<name>A0ACC2I5W6_9PLEO</name>
<dbReference type="Proteomes" id="UP001153331">
    <property type="component" value="Unassembled WGS sequence"/>
</dbReference>
<sequence>MSGLEVVAAVAAVVSAFHGGSELVKVIKEKRRKARQSQQEFEEKQLQESLISGEQQIGSRYAQDIQDMGDIMVVGDTLARDLLLHIAVNMQAEIIKGLQMAVQNPTVVLNLRLLHEATITNRKDTFVTLDELKQRLMLTRSRPRQLQDISQHRPSALTVPPTRSNTFDLSNAVPEDHIPTAVMLCPRKDTKHPRSSLARYLQTRRSNSTSTKSSAASSSERPSINYCRALEEMVKARGEDRATLMNDIDEITMLYKGLDAGPRVSHPKWNQNQDLFHFRQGGGTIDVLRDDVTNQQNHHAHPWDPLHASGPQSSPRSWAHPGNQDSSSFSHEISNGIPQNATYASPNPYHPYQAEPSHRFSDSSASSAPYSDTSRGRHDSDSSRTSYGSSDPHYSLHAPPMSQPASTTLKPPSPQSRQQSDQYNAYLPSQPTEQTHLRPIAPLTLPNRNSSWVFPQAGGLDDRSKPPNEAISDPLSQSTESPRAERVPNAIAPFGSPPDSPLSNNEDRADTNPMRPSMLFPDVYGPPSSQSSSTKYAGSHSVPWPRTVSAPIVDRIRQPSIASTDSSGSGSFGVLPRPVSAIPSSTIKSPRPGQERMMNGRPCKDNNYWGFCKGAWDVREDPKKGLALRTMPSGMYNTKEVWECKSCNFRGNTYSMTHPSKKSKKETIVDPNIHTSKSGIRYRWIFLSKSHVKKKTPDSANEECNYGCIICSVELKVTSIFGNVDTLMYHLLEHASDMTQMTMKQTKCVVGRTAGADEDWDINMPLFADISMLNGSLTTDNGYFVSQCRAVYYIELSMVNSSHNVPLTDRFLTSFCPQDIQSVMVQLVFATVNVFTTTPYVGNPLAIVRVPSSLRSILTEEQKQKIAREFNLSETTFLHEPTGTETDVVDFDIFTPLSRLTFAGHPTVGTAVYVATNPSAYPGIQKLKTLAGTIPYEYRISDKRASVNVPHAFRVHQKRLPHPFPENANGSKTVPLVSIVQGMAFNLVSLSSIKALGQPNKGLLPVEECYRAEHLDQGSGWDTGYTGTFYYTELGHDPEDVRVRVLRTRSIGTREDPGTGSASCALCCFLAVVARQSGAEREQSFHLIQGVEMGRRCDIYITVRTLDKGDGVEKVKLSGSAVQVMEGVLTIE</sequence>
<keyword evidence="2" id="KW-1185">Reference proteome</keyword>
<gene>
    <name evidence="1" type="ORF">OPT61_g6603</name>
</gene>
<proteinExistence type="predicted"/>
<reference evidence="1" key="1">
    <citation type="submission" date="2022-11" db="EMBL/GenBank/DDBJ databases">
        <title>Genome Sequence of Boeremia exigua.</title>
        <authorList>
            <person name="Buettner E."/>
        </authorList>
    </citation>
    <scope>NUCLEOTIDE SEQUENCE</scope>
    <source>
        <strain evidence="1">CU02</strain>
    </source>
</reference>
<evidence type="ECO:0000313" key="1">
    <source>
        <dbReference type="EMBL" id="KAJ8110589.1"/>
    </source>
</evidence>
<comment type="caution">
    <text evidence="1">The sequence shown here is derived from an EMBL/GenBank/DDBJ whole genome shotgun (WGS) entry which is preliminary data.</text>
</comment>
<protein>
    <submittedName>
        <fullName evidence="1">Uncharacterized protein</fullName>
    </submittedName>
</protein>
<evidence type="ECO:0000313" key="2">
    <source>
        <dbReference type="Proteomes" id="UP001153331"/>
    </source>
</evidence>
<accession>A0ACC2I5W6</accession>
<organism evidence="1 2">
    <name type="scientific">Boeremia exigua</name>
    <dbReference type="NCBI Taxonomy" id="749465"/>
    <lineage>
        <taxon>Eukaryota</taxon>
        <taxon>Fungi</taxon>
        <taxon>Dikarya</taxon>
        <taxon>Ascomycota</taxon>
        <taxon>Pezizomycotina</taxon>
        <taxon>Dothideomycetes</taxon>
        <taxon>Pleosporomycetidae</taxon>
        <taxon>Pleosporales</taxon>
        <taxon>Pleosporineae</taxon>
        <taxon>Didymellaceae</taxon>
        <taxon>Boeremia</taxon>
    </lineage>
</organism>
<dbReference type="EMBL" id="JAPHNI010000484">
    <property type="protein sequence ID" value="KAJ8110589.1"/>
    <property type="molecule type" value="Genomic_DNA"/>
</dbReference>